<dbReference type="Proteomes" id="UP000823749">
    <property type="component" value="Chromosome 5"/>
</dbReference>
<gene>
    <name evidence="2" type="ORF">RHGRI_013355</name>
</gene>
<evidence type="ECO:0000256" key="1">
    <source>
        <dbReference type="SAM" id="MobiDB-lite"/>
    </source>
</evidence>
<proteinExistence type="predicted"/>
<feature type="region of interest" description="Disordered" evidence="1">
    <location>
        <begin position="22"/>
        <end position="58"/>
    </location>
</feature>
<dbReference type="EMBL" id="JACTNZ010000005">
    <property type="protein sequence ID" value="KAG5547633.1"/>
    <property type="molecule type" value="Genomic_DNA"/>
</dbReference>
<organism evidence="2 3">
    <name type="scientific">Rhododendron griersonianum</name>
    <dbReference type="NCBI Taxonomy" id="479676"/>
    <lineage>
        <taxon>Eukaryota</taxon>
        <taxon>Viridiplantae</taxon>
        <taxon>Streptophyta</taxon>
        <taxon>Embryophyta</taxon>
        <taxon>Tracheophyta</taxon>
        <taxon>Spermatophyta</taxon>
        <taxon>Magnoliopsida</taxon>
        <taxon>eudicotyledons</taxon>
        <taxon>Gunneridae</taxon>
        <taxon>Pentapetalae</taxon>
        <taxon>asterids</taxon>
        <taxon>Ericales</taxon>
        <taxon>Ericaceae</taxon>
        <taxon>Ericoideae</taxon>
        <taxon>Rhodoreae</taxon>
        <taxon>Rhododendron</taxon>
    </lineage>
</organism>
<name>A0AAV6K5C5_9ERIC</name>
<evidence type="ECO:0000313" key="2">
    <source>
        <dbReference type="EMBL" id="KAG5547633.1"/>
    </source>
</evidence>
<evidence type="ECO:0000313" key="3">
    <source>
        <dbReference type="Proteomes" id="UP000823749"/>
    </source>
</evidence>
<keyword evidence="3" id="KW-1185">Reference proteome</keyword>
<reference evidence="2" key="1">
    <citation type="submission" date="2020-08" db="EMBL/GenBank/DDBJ databases">
        <title>Plant Genome Project.</title>
        <authorList>
            <person name="Zhang R.-G."/>
        </authorList>
    </citation>
    <scope>NUCLEOTIDE SEQUENCE</scope>
    <source>
        <strain evidence="2">WSP0</strain>
        <tissue evidence="2">Leaf</tissue>
    </source>
</reference>
<dbReference type="AlphaFoldDB" id="A0AAV6K5C5"/>
<feature type="compositionally biased region" description="Acidic residues" evidence="1">
    <location>
        <begin position="23"/>
        <end position="32"/>
    </location>
</feature>
<sequence length="101" mass="12377">MPELAMPELAMPKMNWRMKSNAIDEEDEDNDDVVNKKRDLHRRHNMTPELPPSSEMKGTPWNLLLHGRKRARFRCRERRWLLERKREREREDLLMTVRLNQ</sequence>
<accession>A0AAV6K5C5</accession>
<comment type="caution">
    <text evidence="2">The sequence shown here is derived from an EMBL/GenBank/DDBJ whole genome shotgun (WGS) entry which is preliminary data.</text>
</comment>
<protein>
    <submittedName>
        <fullName evidence="2">Uncharacterized protein</fullName>
    </submittedName>
</protein>